<dbReference type="Proteomes" id="UP001642540">
    <property type="component" value="Unassembled WGS sequence"/>
</dbReference>
<keyword evidence="1" id="KW-0472">Membrane</keyword>
<keyword evidence="1" id="KW-1133">Transmembrane helix</keyword>
<accession>A0ABP1PKI5</accession>
<organism evidence="2 3">
    <name type="scientific">Orchesella dallaii</name>
    <dbReference type="NCBI Taxonomy" id="48710"/>
    <lineage>
        <taxon>Eukaryota</taxon>
        <taxon>Metazoa</taxon>
        <taxon>Ecdysozoa</taxon>
        <taxon>Arthropoda</taxon>
        <taxon>Hexapoda</taxon>
        <taxon>Collembola</taxon>
        <taxon>Entomobryomorpha</taxon>
        <taxon>Entomobryoidea</taxon>
        <taxon>Orchesellidae</taxon>
        <taxon>Orchesellinae</taxon>
        <taxon>Orchesella</taxon>
    </lineage>
</organism>
<keyword evidence="3" id="KW-1185">Reference proteome</keyword>
<evidence type="ECO:0000256" key="1">
    <source>
        <dbReference type="SAM" id="Phobius"/>
    </source>
</evidence>
<sequence length="333" mass="38219">MISDISKRATKLRLQVANHTKCSVMYWDTKQDRCVLTSGVDYWNWVLAYYPGYLIIPMLVLILYLKMNSDEFPEEENFTIKSNQNAAANRKMTKIFPMIAMIFMGLLVFIVIFCQALVSELKARKVEICTFFNSFFELDRKLKEAFNRGNGSKIIDQLIKSNRFNDACYLLTSGLSFIPPFVLFIFFFHPSEPLHMILEEILEIDVKPSFSIFCIDAIYCVEAYAASNTMFAFIITAVFALTSSVSWLNAVMPLNSLNAKATYFETESFGVLDFKTIIWIYRCHQLLCLYANDILANIRSAPTSSTLYLLLGNFAYDHISRVLISKQVARLLC</sequence>
<gene>
    <name evidence="2" type="ORF">ODALV1_LOCUS59</name>
</gene>
<proteinExistence type="predicted"/>
<evidence type="ECO:0000313" key="2">
    <source>
        <dbReference type="EMBL" id="CAL8067990.1"/>
    </source>
</evidence>
<evidence type="ECO:0000313" key="3">
    <source>
        <dbReference type="Proteomes" id="UP001642540"/>
    </source>
</evidence>
<protein>
    <submittedName>
        <fullName evidence="2">Uncharacterized protein</fullName>
    </submittedName>
</protein>
<comment type="caution">
    <text evidence="2">The sequence shown here is derived from an EMBL/GenBank/DDBJ whole genome shotgun (WGS) entry which is preliminary data.</text>
</comment>
<feature type="transmembrane region" description="Helical" evidence="1">
    <location>
        <begin position="95"/>
        <end position="118"/>
    </location>
</feature>
<dbReference type="EMBL" id="CAXLJM020000001">
    <property type="protein sequence ID" value="CAL8067990.1"/>
    <property type="molecule type" value="Genomic_DNA"/>
</dbReference>
<reference evidence="2 3" key="1">
    <citation type="submission" date="2024-08" db="EMBL/GenBank/DDBJ databases">
        <authorList>
            <person name="Cucini C."/>
            <person name="Frati F."/>
        </authorList>
    </citation>
    <scope>NUCLEOTIDE SEQUENCE [LARGE SCALE GENOMIC DNA]</scope>
</reference>
<feature type="transmembrane region" description="Helical" evidence="1">
    <location>
        <begin position="231"/>
        <end position="250"/>
    </location>
</feature>
<keyword evidence="1" id="KW-0812">Transmembrane</keyword>
<feature type="transmembrane region" description="Helical" evidence="1">
    <location>
        <begin position="42"/>
        <end position="65"/>
    </location>
</feature>
<feature type="transmembrane region" description="Helical" evidence="1">
    <location>
        <begin position="167"/>
        <end position="188"/>
    </location>
</feature>
<name>A0ABP1PKI5_9HEXA</name>